<accession>A0A7J5B612</accession>
<proteinExistence type="predicted"/>
<reference evidence="3 4" key="1">
    <citation type="submission" date="2019-09" db="EMBL/GenBank/DDBJ databases">
        <title>Phylogeny of genus Pseudoclavibacter and closely related genus.</title>
        <authorList>
            <person name="Li Y."/>
        </authorList>
    </citation>
    <scope>NUCLEOTIDE SEQUENCE [LARGE SCALE GENOMIC DNA]</scope>
    <source>
        <strain evidence="3 4">THG-MD12</strain>
    </source>
</reference>
<dbReference type="PANTHER" id="PTHR45663">
    <property type="entry name" value="GEO12009P1"/>
    <property type="match status" value="1"/>
</dbReference>
<dbReference type="InterPro" id="IPR017937">
    <property type="entry name" value="Thioredoxin_CS"/>
</dbReference>
<dbReference type="SUPFAM" id="SSF52833">
    <property type="entry name" value="Thioredoxin-like"/>
    <property type="match status" value="1"/>
</dbReference>
<sequence>MATIDITTETFKDTVDSSGIVLVDFWAEWCGPCRQFGPIYSAASERHEDITFAKVDTESNQELSAGLQITSIPTLMAFRDGVLLYREPGAMPLAGVEKLIEALENVDMDQVRAEIAEKSGAAPASDAQ</sequence>
<dbReference type="EMBL" id="WBJX01000001">
    <property type="protein sequence ID" value="KAB1639534.1"/>
    <property type="molecule type" value="Genomic_DNA"/>
</dbReference>
<protein>
    <submittedName>
        <fullName evidence="3">Thioredoxin family protein</fullName>
    </submittedName>
</protein>
<dbReference type="InterPro" id="IPR036249">
    <property type="entry name" value="Thioredoxin-like_sf"/>
</dbReference>
<dbReference type="RefSeq" id="WP_104253758.1">
    <property type="nucleotide sequence ID" value="NZ_CANKVH010000015.1"/>
</dbReference>
<dbReference type="CDD" id="cd02947">
    <property type="entry name" value="TRX_family"/>
    <property type="match status" value="1"/>
</dbReference>
<dbReference type="PRINTS" id="PR00421">
    <property type="entry name" value="THIOREDOXIN"/>
</dbReference>
<name>A0A7J5B612_9MICO</name>
<evidence type="ECO:0000259" key="2">
    <source>
        <dbReference type="PROSITE" id="PS51352"/>
    </source>
</evidence>
<evidence type="ECO:0000313" key="4">
    <source>
        <dbReference type="Proteomes" id="UP000490386"/>
    </source>
</evidence>
<keyword evidence="4" id="KW-1185">Reference proteome</keyword>
<dbReference type="Pfam" id="PF00085">
    <property type="entry name" value="Thioredoxin"/>
    <property type="match status" value="1"/>
</dbReference>
<gene>
    <name evidence="3" type="ORF">F8O03_04160</name>
</gene>
<organism evidence="3 4">
    <name type="scientific">Pseudoclavibacter terrae</name>
    <dbReference type="NCBI Taxonomy" id="1530195"/>
    <lineage>
        <taxon>Bacteria</taxon>
        <taxon>Bacillati</taxon>
        <taxon>Actinomycetota</taxon>
        <taxon>Actinomycetes</taxon>
        <taxon>Micrococcales</taxon>
        <taxon>Microbacteriaceae</taxon>
        <taxon>Pseudoclavibacter</taxon>
    </lineage>
</organism>
<dbReference type="AlphaFoldDB" id="A0A7J5B612"/>
<dbReference type="PANTHER" id="PTHR45663:SF40">
    <property type="entry name" value="THIOREDOXIN 2"/>
    <property type="match status" value="1"/>
</dbReference>
<dbReference type="InterPro" id="IPR013766">
    <property type="entry name" value="Thioredoxin_domain"/>
</dbReference>
<comment type="caution">
    <text evidence="3">The sequence shown here is derived from an EMBL/GenBank/DDBJ whole genome shotgun (WGS) entry which is preliminary data.</text>
</comment>
<feature type="domain" description="Thioredoxin" evidence="2">
    <location>
        <begin position="1"/>
        <end position="105"/>
    </location>
</feature>
<keyword evidence="1" id="KW-1015">Disulfide bond</keyword>
<dbReference type="Gene3D" id="3.40.30.10">
    <property type="entry name" value="Glutaredoxin"/>
    <property type="match status" value="1"/>
</dbReference>
<evidence type="ECO:0000256" key="1">
    <source>
        <dbReference type="ARBA" id="ARBA00023157"/>
    </source>
</evidence>
<dbReference type="PROSITE" id="PS51352">
    <property type="entry name" value="THIOREDOXIN_2"/>
    <property type="match status" value="1"/>
</dbReference>
<dbReference type="PROSITE" id="PS00194">
    <property type="entry name" value="THIOREDOXIN_1"/>
    <property type="match status" value="1"/>
</dbReference>
<dbReference type="OrthoDB" id="9790390at2"/>
<evidence type="ECO:0000313" key="3">
    <source>
        <dbReference type="EMBL" id="KAB1639534.1"/>
    </source>
</evidence>
<dbReference type="GO" id="GO:0015035">
    <property type="term" value="F:protein-disulfide reductase activity"/>
    <property type="evidence" value="ECO:0007669"/>
    <property type="project" value="TreeGrafter"/>
</dbReference>
<dbReference type="GO" id="GO:0005829">
    <property type="term" value="C:cytosol"/>
    <property type="evidence" value="ECO:0007669"/>
    <property type="project" value="TreeGrafter"/>
</dbReference>
<dbReference type="Proteomes" id="UP000490386">
    <property type="component" value="Unassembled WGS sequence"/>
</dbReference>